<keyword evidence="2" id="KW-1185">Reference proteome</keyword>
<protein>
    <submittedName>
        <fullName evidence="1">Uncharacterized protein</fullName>
    </submittedName>
</protein>
<accession>A0ACB0LH50</accession>
<organism evidence="1 2">
    <name type="scientific">Trifolium pratense</name>
    <name type="common">Red clover</name>
    <dbReference type="NCBI Taxonomy" id="57577"/>
    <lineage>
        <taxon>Eukaryota</taxon>
        <taxon>Viridiplantae</taxon>
        <taxon>Streptophyta</taxon>
        <taxon>Embryophyta</taxon>
        <taxon>Tracheophyta</taxon>
        <taxon>Spermatophyta</taxon>
        <taxon>Magnoliopsida</taxon>
        <taxon>eudicotyledons</taxon>
        <taxon>Gunneridae</taxon>
        <taxon>Pentapetalae</taxon>
        <taxon>rosids</taxon>
        <taxon>fabids</taxon>
        <taxon>Fabales</taxon>
        <taxon>Fabaceae</taxon>
        <taxon>Papilionoideae</taxon>
        <taxon>50 kb inversion clade</taxon>
        <taxon>NPAAA clade</taxon>
        <taxon>Hologalegina</taxon>
        <taxon>IRL clade</taxon>
        <taxon>Trifolieae</taxon>
        <taxon>Trifolium</taxon>
    </lineage>
</organism>
<comment type="caution">
    <text evidence="1">The sequence shown here is derived from an EMBL/GenBank/DDBJ whole genome shotgun (WGS) entry which is preliminary data.</text>
</comment>
<reference evidence="1" key="1">
    <citation type="submission" date="2023-10" db="EMBL/GenBank/DDBJ databases">
        <authorList>
            <person name="Rodriguez Cubillos JULIANA M."/>
            <person name="De Vega J."/>
        </authorList>
    </citation>
    <scope>NUCLEOTIDE SEQUENCE</scope>
</reference>
<name>A0ACB0LH50_TRIPR</name>
<sequence>MVVVGQYDRILSYLKWKPLEENYVKLNTDGTCKEGGGRAGRGGVIRGNQGEWLGGFVKGVGYCNAFVTELWGVLEGLRLAQRLGFKRVELSIDSKAVIYVILTEKNEVLQDLP</sequence>
<proteinExistence type="predicted"/>
<evidence type="ECO:0000313" key="1">
    <source>
        <dbReference type="EMBL" id="CAJ2667728.1"/>
    </source>
</evidence>
<dbReference type="EMBL" id="CASHSV030000513">
    <property type="protein sequence ID" value="CAJ2667728.1"/>
    <property type="molecule type" value="Genomic_DNA"/>
</dbReference>
<dbReference type="Proteomes" id="UP001177021">
    <property type="component" value="Unassembled WGS sequence"/>
</dbReference>
<evidence type="ECO:0000313" key="2">
    <source>
        <dbReference type="Proteomes" id="UP001177021"/>
    </source>
</evidence>
<gene>
    <name evidence="1" type="ORF">MILVUS5_LOCUS32269</name>
</gene>